<feature type="region of interest" description="Disordered" evidence="2">
    <location>
        <begin position="630"/>
        <end position="679"/>
    </location>
</feature>
<dbReference type="AlphaFoldDB" id="A0A4R8F9K3"/>
<feature type="coiled-coil region" evidence="1">
    <location>
        <begin position="198"/>
        <end position="249"/>
    </location>
</feature>
<evidence type="ECO:0000256" key="1">
    <source>
        <dbReference type="SAM" id="Coils"/>
    </source>
</evidence>
<feature type="compositionally biased region" description="Polar residues" evidence="2">
    <location>
        <begin position="656"/>
        <end position="668"/>
    </location>
</feature>
<evidence type="ECO:0000313" key="4">
    <source>
        <dbReference type="Proteomes" id="UP000294489"/>
    </source>
</evidence>
<sequence length="679" mass="76411">MIDELQQQTDGEPEVDESRQALVKEWCQKVRSAKQHHEKAFKRMERNIKRVRNGADEDWAKDDRYITNILQRHVQQRTAALYAKNPKVVAKRRRRMVQTTWDGSSQAAMMALQGTMQGDPMAMQLLQSIQAGQQQKDMVDNIAETLERLYGYFMDEQVPPMKKSLKRLVRRAITTGVGYSKLGYQREMEPMPGIERKLSDYGDELARLQRMLEQYSEDDEGFDETSAEAEKLRLALQTLQEKEQVITREGIVWDYPSSTAIIPDPKCASITDWDGADFIAHEFLMTKDQVQETFGVDLNQFTGYMADGKEQGDTQSDTEETRACVWEVQDKVSGLFYYVCDGYKDFLQEPAEPPITLERFFTVYALTFNDLEADHERSCEDGLFPPSDVDLLWPMQQEYNRARDALREHRIAKQPMYATSQPITEEDEDKLRTRQPHEVIKFQGLPPGTDPSTLIREIQTAPIDPNVYQTNDVFTDVLRAVGAQESQFGGMAGATATEASIAEASRTSSMQSAIDDLDDFLTEMCRDAGKVMLMEMDEQTVKEIVGPGAVWPQMTQEEVLKEIYLEVKAGSSGRPNKAAEMQNFQMLAPFLQMLPNISPEFLVREAIKRLDDTLDPDEAMLPGAPSLQMLNASANAGGGAAAEGSSDPKAQGGQGARNNPDTTNTRGGQDQMFPSGASQ</sequence>
<organism evidence="3 4">
    <name type="scientific">Modicisalibacter xianhensis</name>
    <dbReference type="NCBI Taxonomy" id="442341"/>
    <lineage>
        <taxon>Bacteria</taxon>
        <taxon>Pseudomonadati</taxon>
        <taxon>Pseudomonadota</taxon>
        <taxon>Gammaproteobacteria</taxon>
        <taxon>Oceanospirillales</taxon>
        <taxon>Halomonadaceae</taxon>
        <taxon>Modicisalibacter</taxon>
    </lineage>
</organism>
<keyword evidence="1" id="KW-0175">Coiled coil</keyword>
<reference evidence="3 4" key="1">
    <citation type="submission" date="2019-03" db="EMBL/GenBank/DDBJ databases">
        <title>Freshwater and sediment microbial communities from various areas in North America, analyzing microbe dynamics in response to fracking.</title>
        <authorList>
            <person name="Lamendella R."/>
        </authorList>
    </citation>
    <scope>NUCLEOTIDE SEQUENCE [LARGE SCALE GENOMIC DNA]</scope>
    <source>
        <strain evidence="3 4">6_TX</strain>
    </source>
</reference>
<dbReference type="EMBL" id="SOEC01000032">
    <property type="protein sequence ID" value="TDX21892.1"/>
    <property type="molecule type" value="Genomic_DNA"/>
</dbReference>
<evidence type="ECO:0000256" key="2">
    <source>
        <dbReference type="SAM" id="MobiDB-lite"/>
    </source>
</evidence>
<proteinExistence type="predicted"/>
<dbReference type="Proteomes" id="UP000294489">
    <property type="component" value="Unassembled WGS sequence"/>
</dbReference>
<comment type="caution">
    <text evidence="3">The sequence shown here is derived from an EMBL/GenBank/DDBJ whole genome shotgun (WGS) entry which is preliminary data.</text>
</comment>
<protein>
    <submittedName>
        <fullName evidence="3">Uncharacterized protein</fullName>
    </submittedName>
</protein>
<dbReference type="RefSeq" id="WP_134021333.1">
    <property type="nucleotide sequence ID" value="NZ_SOEC01000032.1"/>
</dbReference>
<name>A0A4R8F9K3_9GAMM</name>
<gene>
    <name evidence="3" type="ORF">DFO67_13211</name>
</gene>
<evidence type="ECO:0000313" key="3">
    <source>
        <dbReference type="EMBL" id="TDX21892.1"/>
    </source>
</evidence>
<accession>A0A4R8F9K3</accession>